<sequence length="254" mass="26977">MTSDEGTTTLSNGRVVEFPVAYEAAIAGVVAVADFDTLDRVTPERLRPVRVGRRAGLLTLVGIDYARVGDFDPYGEFAVIVPVSRHSIDGVPLSARTVGGWVHWLPVTTDPARLLGVDGWGYPKTVAGIEFETGTGDPERRTGSADRPTRCCRVAVGGEAVLTLTVDTGRTLPVDTSATSYTEHDGGLLATAVELAGPVGARSLDSGVHLTLGRHDRADDLRDLGVGRRLLGRQIVGSFWGRGVSGVIHRGRRV</sequence>
<dbReference type="AlphaFoldDB" id="A0ABD5R7T9"/>
<dbReference type="InterPro" id="IPR023375">
    <property type="entry name" value="ADC_dom_sf"/>
</dbReference>
<reference evidence="1 2" key="1">
    <citation type="journal article" date="2019" name="Int. J. Syst. Evol. Microbiol.">
        <title>The Global Catalogue of Microorganisms (GCM) 10K type strain sequencing project: providing services to taxonomists for standard genome sequencing and annotation.</title>
        <authorList>
            <consortium name="The Broad Institute Genomics Platform"/>
            <consortium name="The Broad Institute Genome Sequencing Center for Infectious Disease"/>
            <person name="Wu L."/>
            <person name="Ma J."/>
        </authorList>
    </citation>
    <scope>NUCLEOTIDE SEQUENCE [LARGE SCALE GENOMIC DNA]</scope>
    <source>
        <strain evidence="1 2">CGMCC 1.12237</strain>
    </source>
</reference>
<dbReference type="Proteomes" id="UP001596201">
    <property type="component" value="Unassembled WGS sequence"/>
</dbReference>
<keyword evidence="2" id="KW-1185">Reference proteome</keyword>
<name>A0ABD5R7T9_9EURY</name>
<dbReference type="RefSeq" id="WP_227228641.1">
    <property type="nucleotide sequence ID" value="NZ_JAJCVJ010000001.1"/>
</dbReference>
<dbReference type="SUPFAM" id="SSF160104">
    <property type="entry name" value="Acetoacetate decarboxylase-like"/>
    <property type="match status" value="1"/>
</dbReference>
<evidence type="ECO:0000313" key="1">
    <source>
        <dbReference type="EMBL" id="MFC5365995.1"/>
    </source>
</evidence>
<dbReference type="EMBL" id="JBHSKX010000001">
    <property type="protein sequence ID" value="MFC5365995.1"/>
    <property type="molecule type" value="Genomic_DNA"/>
</dbReference>
<dbReference type="InterPro" id="IPR010451">
    <property type="entry name" value="Acetoacetate_decarboxylase"/>
</dbReference>
<proteinExistence type="predicted"/>
<dbReference type="Gene3D" id="2.40.400.10">
    <property type="entry name" value="Acetoacetate decarboxylase-like"/>
    <property type="match status" value="1"/>
</dbReference>
<evidence type="ECO:0000313" key="2">
    <source>
        <dbReference type="Proteomes" id="UP001596201"/>
    </source>
</evidence>
<gene>
    <name evidence="1" type="ORF">ACFPJ5_03530</name>
</gene>
<organism evidence="1 2">
    <name type="scientific">Salinirubrum litoreum</name>
    <dbReference type="NCBI Taxonomy" id="1126234"/>
    <lineage>
        <taxon>Archaea</taxon>
        <taxon>Methanobacteriati</taxon>
        <taxon>Methanobacteriota</taxon>
        <taxon>Stenosarchaea group</taxon>
        <taxon>Halobacteria</taxon>
        <taxon>Halobacteriales</taxon>
        <taxon>Haloferacaceae</taxon>
        <taxon>Salinirubrum</taxon>
    </lineage>
</organism>
<protein>
    <submittedName>
        <fullName evidence="1">Acetoacetate decarboxylase family protein</fullName>
    </submittedName>
</protein>
<accession>A0ABD5R7T9</accession>
<comment type="caution">
    <text evidence="1">The sequence shown here is derived from an EMBL/GenBank/DDBJ whole genome shotgun (WGS) entry which is preliminary data.</text>
</comment>
<dbReference type="Pfam" id="PF06314">
    <property type="entry name" value="ADC"/>
    <property type="match status" value="1"/>
</dbReference>